<gene>
    <name evidence="1" type="ORF">HMPREF9696_03973</name>
</gene>
<evidence type="ECO:0000313" key="2">
    <source>
        <dbReference type="Proteomes" id="UP000001095"/>
    </source>
</evidence>
<proteinExistence type="predicted"/>
<protein>
    <submittedName>
        <fullName evidence="1">Uncharacterized protein</fullName>
    </submittedName>
</protein>
<name>K8NN60_9BRAD</name>
<reference evidence="1 2" key="1">
    <citation type="submission" date="2012-04" db="EMBL/GenBank/DDBJ databases">
        <title>The Genome Sequence of Afipia clevelandensis ATCC 49720.</title>
        <authorList>
            <consortium name="The Broad Institute Genome Sequencing Platform"/>
            <person name="Earl A."/>
            <person name="Ward D."/>
            <person name="Feldgarden M."/>
            <person name="Gevers D."/>
            <person name="Huys G."/>
            <person name="Walker B."/>
            <person name="Young S.K."/>
            <person name="Zeng Q."/>
            <person name="Gargeya S."/>
            <person name="Fitzgerald M."/>
            <person name="Haas B."/>
            <person name="Abouelleil A."/>
            <person name="Alvarado L."/>
            <person name="Arachchi H.M."/>
            <person name="Berlin A."/>
            <person name="Chapman S.B."/>
            <person name="Goldberg J."/>
            <person name="Griggs A."/>
            <person name="Gujja S."/>
            <person name="Hansen M."/>
            <person name="Howarth C."/>
            <person name="Imamovic A."/>
            <person name="Larimer J."/>
            <person name="McCowen C."/>
            <person name="Montmayeur A."/>
            <person name="Murphy C."/>
            <person name="Neiman D."/>
            <person name="Pearson M."/>
            <person name="Priest M."/>
            <person name="Roberts A."/>
            <person name="Saif S."/>
            <person name="Shea T."/>
            <person name="Sisk P."/>
            <person name="Sykes S."/>
            <person name="Wortman J."/>
            <person name="Nusbaum C."/>
            <person name="Birren B."/>
        </authorList>
    </citation>
    <scope>NUCLEOTIDE SEQUENCE [LARGE SCALE GENOMIC DNA]</scope>
    <source>
        <strain evidence="1 2">ATCC 49720</strain>
    </source>
</reference>
<sequence length="69" mass="8111">MRTTLRRTKSISIGTTKLIEVDCDELFAPRAFNVSQISRSNIYRVVHAATLRRFECLVNRWRQLLQAFI</sequence>
<dbReference type="HOGENOM" id="CLU_2766669_0_0_5"/>
<comment type="caution">
    <text evidence="1">The sequence shown here is derived from an EMBL/GenBank/DDBJ whole genome shotgun (WGS) entry which is preliminary data.</text>
</comment>
<dbReference type="EMBL" id="AGWY01000018">
    <property type="protein sequence ID" value="EKS31752.1"/>
    <property type="molecule type" value="Genomic_DNA"/>
</dbReference>
<evidence type="ECO:0000313" key="1">
    <source>
        <dbReference type="EMBL" id="EKS31752.1"/>
    </source>
</evidence>
<accession>K8NN60</accession>
<keyword evidence="2" id="KW-1185">Reference proteome</keyword>
<dbReference type="Proteomes" id="UP000001095">
    <property type="component" value="Unassembled WGS sequence"/>
</dbReference>
<dbReference type="AlphaFoldDB" id="K8NN60"/>
<organism evidence="1 2">
    <name type="scientific">Afipia clevelandensis ATCC 49720</name>
    <dbReference type="NCBI Taxonomy" id="883079"/>
    <lineage>
        <taxon>Bacteria</taxon>
        <taxon>Pseudomonadati</taxon>
        <taxon>Pseudomonadota</taxon>
        <taxon>Alphaproteobacteria</taxon>
        <taxon>Hyphomicrobiales</taxon>
        <taxon>Nitrobacteraceae</taxon>
        <taxon>Afipia</taxon>
    </lineage>
</organism>